<organism evidence="1 2">
    <name type="scientific">Sphingobium nicotianae</name>
    <dbReference type="NCBI Taxonomy" id="2782607"/>
    <lineage>
        <taxon>Bacteria</taxon>
        <taxon>Pseudomonadati</taxon>
        <taxon>Pseudomonadota</taxon>
        <taxon>Alphaproteobacteria</taxon>
        <taxon>Sphingomonadales</taxon>
        <taxon>Sphingomonadaceae</taxon>
        <taxon>Sphingobium</taxon>
    </lineage>
</organism>
<comment type="caution">
    <text evidence="1">The sequence shown here is derived from an EMBL/GenBank/DDBJ whole genome shotgun (WGS) entry which is preliminary data.</text>
</comment>
<dbReference type="PANTHER" id="PTHR34309">
    <property type="entry name" value="SLR1406 PROTEIN"/>
    <property type="match status" value="1"/>
</dbReference>
<dbReference type="Pfam" id="PF03928">
    <property type="entry name" value="HbpS-like"/>
    <property type="match status" value="1"/>
</dbReference>
<dbReference type="InterPro" id="IPR005624">
    <property type="entry name" value="PduO/GlcC-like"/>
</dbReference>
<accession>A0A9X1IQC1</accession>
<proteinExistence type="predicted"/>
<dbReference type="SUPFAM" id="SSF143744">
    <property type="entry name" value="GlcG-like"/>
    <property type="match status" value="1"/>
</dbReference>
<dbReference type="InterPro" id="IPR052517">
    <property type="entry name" value="GlcG_carb_metab_protein"/>
</dbReference>
<dbReference type="EMBL" id="JAHGAW010000003">
    <property type="protein sequence ID" value="MBT2186511.1"/>
    <property type="molecule type" value="Genomic_DNA"/>
</dbReference>
<gene>
    <name evidence="1" type="ORF">KK488_06070</name>
</gene>
<dbReference type="Proteomes" id="UP001138757">
    <property type="component" value="Unassembled WGS sequence"/>
</dbReference>
<keyword evidence="2" id="KW-1185">Reference proteome</keyword>
<dbReference type="InterPro" id="IPR038084">
    <property type="entry name" value="PduO/GlcC-like_sf"/>
</dbReference>
<name>A0A9X1IQC1_9SPHN</name>
<evidence type="ECO:0000313" key="2">
    <source>
        <dbReference type="Proteomes" id="UP001138757"/>
    </source>
</evidence>
<dbReference type="RefSeq" id="WP_214622240.1">
    <property type="nucleotide sequence ID" value="NZ_JAHGAW010000003.1"/>
</dbReference>
<dbReference type="PANTHER" id="PTHR34309:SF10">
    <property type="entry name" value="SLR1406 PROTEIN"/>
    <property type="match status" value="1"/>
</dbReference>
<evidence type="ECO:0000313" key="1">
    <source>
        <dbReference type="EMBL" id="MBT2186511.1"/>
    </source>
</evidence>
<protein>
    <submittedName>
        <fullName evidence="1">Heme-binding protein</fullName>
    </submittedName>
</protein>
<dbReference type="AlphaFoldDB" id="A0A9X1IQC1"/>
<sequence length="142" mass="13809">MGQITLSQANAIIAGAFAKGAEARLNPLSVVVTDAGGHLIAFQRQDGASFGRAQIATGKAAGALAIGASSRRLGVMAEERPWFLGAFTASAPHPVIPAAGGVIVVDASGAFLGAVGVTGDTSDNDEAAALAGIAAAGLKAQG</sequence>
<reference evidence="1" key="1">
    <citation type="submission" date="2021-05" db="EMBL/GenBank/DDBJ databases">
        <title>Genome of Sphingobium sp. strain.</title>
        <authorList>
            <person name="Fan R."/>
        </authorList>
    </citation>
    <scope>NUCLEOTIDE SEQUENCE</scope>
    <source>
        <strain evidence="1">H33</strain>
    </source>
</reference>
<dbReference type="Gene3D" id="3.30.450.150">
    <property type="entry name" value="Haem-degrading domain"/>
    <property type="match status" value="1"/>
</dbReference>